<dbReference type="AlphaFoldDB" id="B7VS63"/>
<keyword evidence="1" id="KW-0472">Membrane</keyword>
<dbReference type="Proteomes" id="UP000009100">
    <property type="component" value="Chromosome 2"/>
</dbReference>
<gene>
    <name evidence="2" type="ordered locus">VS_II1082</name>
</gene>
<dbReference type="EMBL" id="FM954973">
    <property type="protein sequence ID" value="CAV26963.1"/>
    <property type="molecule type" value="Genomic_DNA"/>
</dbReference>
<dbReference type="eggNOG" id="ENOG5031N4N">
    <property type="taxonomic scope" value="Bacteria"/>
</dbReference>
<evidence type="ECO:0000313" key="2">
    <source>
        <dbReference type="EMBL" id="CAV26963.1"/>
    </source>
</evidence>
<proteinExistence type="predicted"/>
<evidence type="ECO:0000313" key="3">
    <source>
        <dbReference type="Proteomes" id="UP000009100"/>
    </source>
</evidence>
<evidence type="ECO:0008006" key="4">
    <source>
        <dbReference type="Google" id="ProtNLM"/>
    </source>
</evidence>
<keyword evidence="1" id="KW-0812">Transmembrane</keyword>
<feature type="transmembrane region" description="Helical" evidence="1">
    <location>
        <begin position="189"/>
        <end position="207"/>
    </location>
</feature>
<sequence length="208" mass="23456">MISQSDITSMRSQRVCLIKLISTNPNRSLTPLTQLQISHISAPALQPLVKASNRSLLNIDSHPVYEPSSSAFLYLNEPFGKFVVNVLRNICPEKMGKERNKREYDLRVLNCVSESEYESRMAVWNSLTLVATPSVSETKGFIDEAFNKLQQDLKEASRELSINYTDFIAMAHEELNYIKVFVADKTAQYGWYAAIVLMIIGTVALCAQ</sequence>
<dbReference type="HOGENOM" id="CLU_1320435_0_0_6"/>
<keyword evidence="1" id="KW-1133">Transmembrane helix</keyword>
<name>B7VS63_VIBA3</name>
<accession>B7VS63</accession>
<organism evidence="2 3">
    <name type="scientific">Vibrio atlanticus (strain LGP32)</name>
    <name type="common">Vibrio splendidus (strain Mel32)</name>
    <dbReference type="NCBI Taxonomy" id="575788"/>
    <lineage>
        <taxon>Bacteria</taxon>
        <taxon>Pseudomonadati</taxon>
        <taxon>Pseudomonadota</taxon>
        <taxon>Gammaproteobacteria</taxon>
        <taxon>Vibrionales</taxon>
        <taxon>Vibrionaceae</taxon>
        <taxon>Vibrio</taxon>
    </lineage>
</organism>
<protein>
    <recommendedName>
        <fullName evidence="4">Thiamine-phosphate diphosphorylase</fullName>
    </recommendedName>
</protein>
<evidence type="ECO:0000256" key="1">
    <source>
        <dbReference type="SAM" id="Phobius"/>
    </source>
</evidence>
<reference evidence="2 3" key="1">
    <citation type="submission" date="2009-02" db="EMBL/GenBank/DDBJ databases">
        <title>Vibrio splendidus str. LGP32 complete genome.</title>
        <authorList>
            <person name="Mazel D."/>
            <person name="Le Roux F."/>
        </authorList>
    </citation>
    <scope>NUCLEOTIDE SEQUENCE [LARGE SCALE GENOMIC DNA]</scope>
    <source>
        <strain evidence="2 3">LGP32</strain>
    </source>
</reference>
<dbReference type="KEGG" id="vsp:VS_II1082"/>